<dbReference type="OrthoDB" id="6347324at2759"/>
<comment type="caution">
    <text evidence="3">The sequence shown here is derived from an EMBL/GenBank/DDBJ whole genome shotgun (WGS) entry which is preliminary data.</text>
</comment>
<keyword evidence="3" id="KW-0675">Receptor</keyword>
<feature type="chain" id="PRO_5007832293" evidence="2">
    <location>
        <begin position="20"/>
        <end position="140"/>
    </location>
</feature>
<feature type="non-terminal residue" evidence="3">
    <location>
        <position position="1"/>
    </location>
</feature>
<dbReference type="AlphaFoldDB" id="A0A162BZM8"/>
<name>A0A162BZM8_9CRUS</name>
<dbReference type="Proteomes" id="UP000076858">
    <property type="component" value="Unassembled WGS sequence"/>
</dbReference>
<dbReference type="EMBL" id="LRGB01013894">
    <property type="protein sequence ID" value="KZR99350.1"/>
    <property type="molecule type" value="Genomic_DNA"/>
</dbReference>
<sequence length="140" mass="15636">VWQRAVYLLWLCPQWLAEAALNFVRWRHFHFDYTRETDAVGSVAIQLVITWMKIILAVFLFVVDASTALQVTRLTHCTEIMSYTLGALAHRVAITSGTHIITNGSSIAAPEEFLFFFPSYGKGKTNGPNGNADSKVGIFV</sequence>
<evidence type="ECO:0000256" key="1">
    <source>
        <dbReference type="SAM" id="Phobius"/>
    </source>
</evidence>
<keyword evidence="1" id="KW-1133">Transmembrane helix</keyword>
<gene>
    <name evidence="3" type="ORF">APZ42_004813</name>
</gene>
<evidence type="ECO:0000313" key="3">
    <source>
        <dbReference type="EMBL" id="KZR99350.1"/>
    </source>
</evidence>
<protein>
    <submittedName>
        <fullName evidence="3">Sulfonylurea receptor 2B-like protein</fullName>
    </submittedName>
</protein>
<reference evidence="3 4" key="1">
    <citation type="submission" date="2016-03" db="EMBL/GenBank/DDBJ databases">
        <title>EvidentialGene: Evidence-directed Construction of Genes on Genomes.</title>
        <authorList>
            <person name="Gilbert D.G."/>
            <person name="Choi J.-H."/>
            <person name="Mockaitis K."/>
            <person name="Colbourne J."/>
            <person name="Pfrender M."/>
        </authorList>
    </citation>
    <scope>NUCLEOTIDE SEQUENCE [LARGE SCALE GENOMIC DNA]</scope>
    <source>
        <strain evidence="3 4">Xinb3</strain>
        <tissue evidence="3">Complete organism</tissue>
    </source>
</reference>
<evidence type="ECO:0000313" key="4">
    <source>
        <dbReference type="Proteomes" id="UP000076858"/>
    </source>
</evidence>
<feature type="transmembrane region" description="Helical" evidence="1">
    <location>
        <begin position="43"/>
        <end position="63"/>
    </location>
</feature>
<evidence type="ECO:0000256" key="2">
    <source>
        <dbReference type="SAM" id="SignalP"/>
    </source>
</evidence>
<feature type="signal peptide" evidence="2">
    <location>
        <begin position="1"/>
        <end position="19"/>
    </location>
</feature>
<keyword evidence="4" id="KW-1185">Reference proteome</keyword>
<keyword evidence="1" id="KW-0812">Transmembrane</keyword>
<keyword evidence="1" id="KW-0472">Membrane</keyword>
<proteinExistence type="predicted"/>
<organism evidence="3 4">
    <name type="scientific">Daphnia magna</name>
    <dbReference type="NCBI Taxonomy" id="35525"/>
    <lineage>
        <taxon>Eukaryota</taxon>
        <taxon>Metazoa</taxon>
        <taxon>Ecdysozoa</taxon>
        <taxon>Arthropoda</taxon>
        <taxon>Crustacea</taxon>
        <taxon>Branchiopoda</taxon>
        <taxon>Diplostraca</taxon>
        <taxon>Cladocera</taxon>
        <taxon>Anomopoda</taxon>
        <taxon>Daphniidae</taxon>
        <taxon>Daphnia</taxon>
    </lineage>
</organism>
<keyword evidence="2" id="KW-0732">Signal</keyword>
<accession>A0A162BZM8</accession>